<feature type="domain" description="DUF3741" evidence="2">
    <location>
        <begin position="270"/>
        <end position="285"/>
    </location>
</feature>
<feature type="compositionally biased region" description="Low complexity" evidence="1">
    <location>
        <begin position="180"/>
        <end position="189"/>
    </location>
</feature>
<name>Q1KUR1_9ROSI</name>
<accession>Q1KUR1</accession>
<sequence length="344" mass="37889">MSAKLLYNLSDENPNLHKQIGCMNRIFHVFYRQHYPTARQVSGHDHKALPPAPGETSDNVGETSEKSKRKPVKEKQRVSTESSSRPSFSSSPRSSSFSSAEVSTASKFEPPPLLTQMNDGANSMREAPNGSPRCGSLAQCDLRELVKGSIHRDTRTKDEAFPRQPNTARASVSFLKESLRSPSRSSSEWSEGRRAAASLNDSPRLSYDERDLRSNGYKTATKLRETPRLSLDSRSNSFRSCRTDARSNSSLEDGKGQQQEPATHRRTTSSVVAKLMGLEVLPDTTASNHNCSSGASVAADDNRQNHFCDSPRPSHVEAAQQRSRAADSLKKMTPASRFPLEPAP</sequence>
<dbReference type="GO" id="GO:0051513">
    <property type="term" value="P:regulation of monopolar cell growth"/>
    <property type="evidence" value="ECO:0007669"/>
    <property type="project" value="InterPro"/>
</dbReference>
<dbReference type="PANTHER" id="PTHR31680">
    <property type="entry name" value="LONGIFOLIA PROTEIN"/>
    <property type="match status" value="1"/>
</dbReference>
<feature type="compositionally biased region" description="Polar residues" evidence="1">
    <location>
        <begin position="284"/>
        <end position="295"/>
    </location>
</feature>
<feature type="region of interest" description="Disordered" evidence="1">
    <location>
        <begin position="283"/>
        <end position="344"/>
    </location>
</feature>
<organism evidence="3">
    <name type="scientific">Tarenaya spinosa</name>
    <dbReference type="NCBI Taxonomy" id="228870"/>
    <lineage>
        <taxon>Eukaryota</taxon>
        <taxon>Viridiplantae</taxon>
        <taxon>Streptophyta</taxon>
        <taxon>Embryophyta</taxon>
        <taxon>Tracheophyta</taxon>
        <taxon>Spermatophyta</taxon>
        <taxon>Magnoliopsida</taxon>
        <taxon>eudicotyledons</taxon>
        <taxon>Gunneridae</taxon>
        <taxon>Pentapetalae</taxon>
        <taxon>rosids</taxon>
        <taxon>malvids</taxon>
        <taxon>Brassicales</taxon>
        <taxon>Cleomaceae</taxon>
        <taxon>New World clade</taxon>
        <taxon>Tarenaya</taxon>
    </lineage>
</organism>
<dbReference type="EMBL" id="DQ415922">
    <property type="protein sequence ID" value="ABD96925.1"/>
    <property type="molecule type" value="Genomic_DNA"/>
</dbReference>
<feature type="compositionally biased region" description="Polar residues" evidence="1">
    <location>
        <begin position="232"/>
        <end position="261"/>
    </location>
</feature>
<feature type="compositionally biased region" description="Basic and acidic residues" evidence="1">
    <location>
        <begin position="149"/>
        <end position="161"/>
    </location>
</feature>
<feature type="region of interest" description="Disordered" evidence="1">
    <location>
        <begin position="149"/>
        <end position="269"/>
    </location>
</feature>
<reference evidence="3" key="1">
    <citation type="journal article" date="2006" name="Plant Cell">
        <title>Independent ancient polyploidy events in the sister families Brassicaceae and Cleomaceae.</title>
        <authorList>
            <person name="Schranz M.E."/>
            <person name="Mitchell-Olds T."/>
        </authorList>
    </citation>
    <scope>NUCLEOTIDE SEQUENCE</scope>
</reference>
<dbReference type="Pfam" id="PF14383">
    <property type="entry name" value="VARLMGL"/>
    <property type="match status" value="1"/>
</dbReference>
<dbReference type="InterPro" id="IPR032795">
    <property type="entry name" value="DUF3741-assoc"/>
</dbReference>
<evidence type="ECO:0000313" key="3">
    <source>
        <dbReference type="EMBL" id="ABD96925.1"/>
    </source>
</evidence>
<feature type="compositionally biased region" description="Low complexity" evidence="1">
    <location>
        <begin position="79"/>
        <end position="106"/>
    </location>
</feature>
<proteinExistence type="predicted"/>
<dbReference type="InterPro" id="IPR033334">
    <property type="entry name" value="LNG1/2"/>
</dbReference>
<protein>
    <recommendedName>
        <fullName evidence="2">DUF3741 domain-containing protein</fullName>
    </recommendedName>
</protein>
<evidence type="ECO:0000259" key="2">
    <source>
        <dbReference type="Pfam" id="PF14383"/>
    </source>
</evidence>
<dbReference type="AlphaFoldDB" id="Q1KUR1"/>
<evidence type="ECO:0000256" key="1">
    <source>
        <dbReference type="SAM" id="MobiDB-lite"/>
    </source>
</evidence>
<feature type="region of interest" description="Disordered" evidence="1">
    <location>
        <begin position="41"/>
        <end position="135"/>
    </location>
</feature>
<dbReference type="PANTHER" id="PTHR31680:SF15">
    <property type="entry name" value="PROTEIN LONGIFOLIA 2"/>
    <property type="match status" value="1"/>
</dbReference>